<feature type="region of interest" description="Disordered" evidence="2">
    <location>
        <begin position="142"/>
        <end position="162"/>
    </location>
</feature>
<feature type="domain" description="FCH" evidence="3">
    <location>
        <begin position="28"/>
        <end position="97"/>
    </location>
</feature>
<evidence type="ECO:0000256" key="1">
    <source>
        <dbReference type="ARBA" id="ARBA00022583"/>
    </source>
</evidence>
<evidence type="ECO:0000313" key="5">
    <source>
        <dbReference type="EMBL" id="EPE06521.1"/>
    </source>
</evidence>
<proteinExistence type="predicted"/>
<feature type="compositionally biased region" description="Polar residues" evidence="2">
    <location>
        <begin position="334"/>
        <end position="352"/>
    </location>
</feature>
<dbReference type="AlphaFoldDB" id="S3C3Z5"/>
<evidence type="ECO:0000259" key="3">
    <source>
        <dbReference type="Pfam" id="PF00611"/>
    </source>
</evidence>
<dbReference type="PANTHER" id="PTHR23065:SF54">
    <property type="entry name" value="SUPPRESSOR OF YEAST PROFILIN DELETION"/>
    <property type="match status" value="1"/>
</dbReference>
<dbReference type="PANTHER" id="PTHR23065">
    <property type="entry name" value="PROLINE-SERINE-THREONINE PHOSPHATASE INTERACTING PROTEIN 1"/>
    <property type="match status" value="1"/>
</dbReference>
<dbReference type="EMBL" id="KE148153">
    <property type="protein sequence ID" value="EPE06521.1"/>
    <property type="molecule type" value="Genomic_DNA"/>
</dbReference>
<dbReference type="Pfam" id="PF10291">
    <property type="entry name" value="muHD"/>
    <property type="match status" value="1"/>
</dbReference>
<dbReference type="Pfam" id="PF00611">
    <property type="entry name" value="FCH"/>
    <property type="match status" value="1"/>
</dbReference>
<dbReference type="eggNOG" id="ENOG502QQAW">
    <property type="taxonomic scope" value="Eukaryota"/>
</dbReference>
<evidence type="ECO:0000313" key="6">
    <source>
        <dbReference type="Proteomes" id="UP000016923"/>
    </source>
</evidence>
<feature type="compositionally biased region" description="Low complexity" evidence="2">
    <location>
        <begin position="317"/>
        <end position="326"/>
    </location>
</feature>
<keyword evidence="6" id="KW-1185">Reference proteome</keyword>
<dbReference type="GO" id="GO:0032153">
    <property type="term" value="C:cell division site"/>
    <property type="evidence" value="ECO:0007669"/>
    <property type="project" value="TreeGrafter"/>
</dbReference>
<organism evidence="5 6">
    <name type="scientific">Ophiostoma piceae (strain UAMH 11346)</name>
    <name type="common">Sap stain fungus</name>
    <dbReference type="NCBI Taxonomy" id="1262450"/>
    <lineage>
        <taxon>Eukaryota</taxon>
        <taxon>Fungi</taxon>
        <taxon>Dikarya</taxon>
        <taxon>Ascomycota</taxon>
        <taxon>Pezizomycotina</taxon>
        <taxon>Sordariomycetes</taxon>
        <taxon>Sordariomycetidae</taxon>
        <taxon>Ophiostomatales</taxon>
        <taxon>Ophiostomataceae</taxon>
        <taxon>Ophiostoma</taxon>
    </lineage>
</organism>
<dbReference type="GO" id="GO:0006897">
    <property type="term" value="P:endocytosis"/>
    <property type="evidence" value="ECO:0007669"/>
    <property type="project" value="UniProtKB-KW"/>
</dbReference>
<dbReference type="STRING" id="1262450.S3C3Z5"/>
<feature type="compositionally biased region" description="Low complexity" evidence="2">
    <location>
        <begin position="620"/>
        <end position="641"/>
    </location>
</feature>
<keyword evidence="1" id="KW-0254">Endocytosis</keyword>
<feature type="region of interest" description="Disordered" evidence="2">
    <location>
        <begin position="620"/>
        <end position="653"/>
    </location>
</feature>
<reference evidence="5 6" key="1">
    <citation type="journal article" date="2013" name="BMC Genomics">
        <title>The genome and transcriptome of the pine saprophyte Ophiostoma piceae, and a comparison with the bark beetle-associated pine pathogen Grosmannia clavigera.</title>
        <authorList>
            <person name="Haridas S."/>
            <person name="Wang Y."/>
            <person name="Lim L."/>
            <person name="Massoumi Alamouti S."/>
            <person name="Jackman S."/>
            <person name="Docking R."/>
            <person name="Robertson G."/>
            <person name="Birol I."/>
            <person name="Bohlmann J."/>
            <person name="Breuil C."/>
        </authorList>
    </citation>
    <scope>NUCLEOTIDE SEQUENCE [LARGE SCALE GENOMIC DNA]</scope>
    <source>
        <strain evidence="5 6">UAMH 11346</strain>
    </source>
</reference>
<feature type="domain" description="Muniscin C-terminal" evidence="4">
    <location>
        <begin position="673"/>
        <end position="946"/>
    </location>
</feature>
<dbReference type="GO" id="GO:0032185">
    <property type="term" value="P:septin cytoskeleton organization"/>
    <property type="evidence" value="ECO:0007669"/>
    <property type="project" value="TreeGrafter"/>
</dbReference>
<feature type="compositionally biased region" description="Polar residues" evidence="2">
    <location>
        <begin position="406"/>
        <end position="441"/>
    </location>
</feature>
<dbReference type="Proteomes" id="UP000016923">
    <property type="component" value="Unassembled WGS sequence"/>
</dbReference>
<feature type="compositionally biased region" description="Acidic residues" evidence="2">
    <location>
        <begin position="906"/>
        <end position="915"/>
    </location>
</feature>
<dbReference type="GO" id="GO:0005886">
    <property type="term" value="C:plasma membrane"/>
    <property type="evidence" value="ECO:0007669"/>
    <property type="project" value="TreeGrafter"/>
</dbReference>
<evidence type="ECO:0000259" key="4">
    <source>
        <dbReference type="Pfam" id="PF10291"/>
    </source>
</evidence>
<sequence>MAATMGDLSRTEYPALLDYLVPGQALFALQDRMRRITKNNQDIADWIQERRKIEDQYVAGLKKLTAFKGPAYSTELGVFQPVWDSIIRAVDTAAVAHHIYSDGLLRDVETPLRTFQQKKEFASMTTISSNLQGVVKELEDSQDKAEKLSRKGGKNNAQKLTAASQRLEAATQQWDSQAPFIFETLQALDEQRTNHLRDVLTQYETFEVDQTSQLQATAEALLNQILEVQTADEIQTFVQSITQSRPRLERRANARQSSIAGSFIGNVASHTSNAGAGSISEPAPPTPASAVDRSAAAEQALAPTPIAAPAFVPSTPSGPASSSFQAPPAPPSREGTNLSEHSTSRQETSAPPQQHHESKLRSRIGTVFGRRRQSVHAGFGQLSPSKGSSGPFGRLTVSSHGRAVSPRSSSNNLAEADNRLSSLAETPDSPSNARTNANGAASLQSSSSRPGSSIAQGADTAALTSGAPSGAADRMTADDLFGVGPPPGPPPAHQQSAAGESSRDAEGFSVRPAANDPISLAQREAAAASGEPLGEDSEGAFKVSIQEEPVADEDPRAKQAALHNVVNTLSLGMPTRKTGTVRGRRDVRNTIYVPSGSSVAEIPSFASPPVAAASTSNISRSSTFASSPTPSRPTASFPTAPESSFAGSDTRSIRSTTSLGGILNVKHHESSDPGLHASVIESVSATFEGGELKSVKIAGEAAFSFVGDDAPKTTTIKLNNFALLEAIGPNNELLLATSSPSEFTLNSGDLHQKPATAFTFRLHSDNEESHKMHCLFQIRPDWKPMGDKLGLIINVRLNPVALVNEPIVLRNAAFIAKYEGALASSVSAKPTCTHLKDKHLVFWRIPELTLTAEWQKVAIMRVIGDKGAEPKPGRVDTKWEYLVPAGASMTSNGNDLTISRKTEAAPAEEEEEDPFADAPLSPKPTNGSAESWVSVPTVWQIASGQYGTEN</sequence>
<feature type="region of interest" description="Disordered" evidence="2">
    <location>
        <begin position="892"/>
        <end position="934"/>
    </location>
</feature>
<gene>
    <name evidence="5" type="ORF">F503_02649</name>
</gene>
<dbReference type="OMA" id="FQTHEVD"/>
<name>S3C3Z5_OPHP1</name>
<feature type="region of interest" description="Disordered" evidence="2">
    <location>
        <begin position="272"/>
        <end position="360"/>
    </location>
</feature>
<dbReference type="FunFam" id="1.20.1270.60:FF:000102">
    <property type="entry name" value="WGS project CABT00000000 data, contig 2.23"/>
    <property type="match status" value="1"/>
</dbReference>
<dbReference type="CDD" id="cd07650">
    <property type="entry name" value="F-BAR_Syp1p_like"/>
    <property type="match status" value="1"/>
</dbReference>
<dbReference type="InterPro" id="IPR027267">
    <property type="entry name" value="AH/BAR_dom_sf"/>
</dbReference>
<feature type="region of interest" description="Disordered" evidence="2">
    <location>
        <begin position="375"/>
        <end position="510"/>
    </location>
</feature>
<dbReference type="GO" id="GO:0030139">
    <property type="term" value="C:endocytic vesicle"/>
    <property type="evidence" value="ECO:0007669"/>
    <property type="project" value="TreeGrafter"/>
</dbReference>
<dbReference type="Gene3D" id="1.20.1270.60">
    <property type="entry name" value="Arfaptin homology (AH) domain/BAR domain"/>
    <property type="match status" value="1"/>
</dbReference>
<accession>S3C3Z5</accession>
<evidence type="ECO:0000256" key="2">
    <source>
        <dbReference type="SAM" id="MobiDB-lite"/>
    </source>
</evidence>
<dbReference type="InterPro" id="IPR018808">
    <property type="entry name" value="Muniscin_C"/>
</dbReference>
<dbReference type="OrthoDB" id="331602at2759"/>
<protein>
    <submittedName>
        <fullName evidence="5">Saff domain-containing protein</fullName>
    </submittedName>
</protein>
<feature type="compositionally biased region" description="Low complexity" evidence="2">
    <location>
        <begin position="442"/>
        <end position="453"/>
    </location>
</feature>
<dbReference type="InterPro" id="IPR001060">
    <property type="entry name" value="FCH_dom"/>
</dbReference>
<dbReference type="SUPFAM" id="SSF103657">
    <property type="entry name" value="BAR/IMD domain-like"/>
    <property type="match status" value="1"/>
</dbReference>
<dbReference type="VEuPathDB" id="FungiDB:F503_02649"/>
<dbReference type="HOGENOM" id="CLU_011037_0_0_1"/>